<name>A0A0G1DSE4_9BACT</name>
<reference evidence="1 2" key="1">
    <citation type="journal article" date="2015" name="Nature">
        <title>rRNA introns, odd ribosomes, and small enigmatic genomes across a large radiation of phyla.</title>
        <authorList>
            <person name="Brown C.T."/>
            <person name="Hug L.A."/>
            <person name="Thomas B.C."/>
            <person name="Sharon I."/>
            <person name="Castelle C.J."/>
            <person name="Singh A."/>
            <person name="Wilkins M.J."/>
            <person name="Williams K.H."/>
            <person name="Banfield J.F."/>
        </authorList>
    </citation>
    <scope>NUCLEOTIDE SEQUENCE [LARGE SCALE GENOMIC DNA]</scope>
</reference>
<evidence type="ECO:0000313" key="2">
    <source>
        <dbReference type="Proteomes" id="UP000034646"/>
    </source>
</evidence>
<organism evidence="1 2">
    <name type="scientific">Candidatus Nomurabacteria bacterium GW2011_GWA2_43_15</name>
    <dbReference type="NCBI Taxonomy" id="1618738"/>
    <lineage>
        <taxon>Bacteria</taxon>
        <taxon>Candidatus Nomuraibacteriota</taxon>
    </lineage>
</organism>
<proteinExistence type="predicted"/>
<gene>
    <name evidence="1" type="ORF">UV76_C0007G0039</name>
</gene>
<evidence type="ECO:0000313" key="1">
    <source>
        <dbReference type="EMBL" id="KKT00831.1"/>
    </source>
</evidence>
<dbReference type="Proteomes" id="UP000034646">
    <property type="component" value="Unassembled WGS sequence"/>
</dbReference>
<comment type="caution">
    <text evidence="1">The sequence shown here is derived from an EMBL/GenBank/DDBJ whole genome shotgun (WGS) entry which is preliminary data.</text>
</comment>
<protein>
    <submittedName>
        <fullName evidence="1">Uncharacterized protein</fullName>
    </submittedName>
</protein>
<accession>A0A0G1DSE4</accession>
<dbReference type="AlphaFoldDB" id="A0A0G1DSE4"/>
<dbReference type="EMBL" id="LCFS01000007">
    <property type="protein sequence ID" value="KKT00831.1"/>
    <property type="molecule type" value="Genomic_DNA"/>
</dbReference>
<sequence>MQNNEPIKIAIPFGSYKLFRLEESPEPDWAELFAMIYYAYWLKPITDVYKPGIWFDFCGDDAILEFMNNIPEEDTEKYKNAFRGIIKFIQPYLPENFKYTFSPVGERYGSKEEFIADLNKEIEKLKPKGEIPLTDRQKEMIEFNVKLKPGQKLDFQENRLLHDAYMNVSKRRPHHKAPDKIIICCTPFGDRTSLPMGTTKTSVVKFQTGVGILKKTEDSFLEYIYSPQQLEAGHFTKEDISIKGLGAKNFKTIRITV</sequence>